<comment type="subcellular location">
    <subcellularLocation>
        <location evidence="8">Mitochondrion inner membrane</location>
        <topology evidence="8">Peripheral membrane protein</topology>
        <orientation evidence="8">Matrix side</orientation>
    </subcellularLocation>
</comment>
<dbReference type="CDD" id="cd16260">
    <property type="entry name" value="EF4_III"/>
    <property type="match status" value="1"/>
</dbReference>
<evidence type="ECO:0000256" key="3">
    <source>
        <dbReference type="ARBA" id="ARBA00022792"/>
    </source>
</evidence>
<dbReference type="GO" id="GO:0005743">
    <property type="term" value="C:mitochondrial inner membrane"/>
    <property type="evidence" value="ECO:0007669"/>
    <property type="project" value="UniProtKB-SubCell"/>
</dbReference>
<keyword evidence="5 8" id="KW-0496">Mitochondrion</keyword>
<evidence type="ECO:0000256" key="7">
    <source>
        <dbReference type="ARBA" id="ARBA00023136"/>
    </source>
</evidence>
<comment type="caution">
    <text evidence="8">Lacks conserved residue(s) required for the propagation of feature annotation.</text>
</comment>
<proteinExistence type="inferred from homology"/>
<dbReference type="Gene3D" id="3.30.70.870">
    <property type="entry name" value="Elongation Factor G (Translational Gtpase), domain 3"/>
    <property type="match status" value="1"/>
</dbReference>
<comment type="function">
    <text evidence="8">Promotes mitochondrial protein synthesis. May act as a fidelity factor of the translation reaction, by catalyzing a one-codon backward translocation of tRNAs on improperly translocated ribosomes. Binds to mitochondrial ribosomes in a GTP-dependent manner.</text>
</comment>
<name>A0A199VT86_ANACO</name>
<dbReference type="Proteomes" id="UP000092600">
    <property type="component" value="Unassembled WGS sequence"/>
</dbReference>
<gene>
    <name evidence="10" type="ORF">ACMD2_07131</name>
</gene>
<evidence type="ECO:0000256" key="2">
    <source>
        <dbReference type="ARBA" id="ARBA00022741"/>
    </source>
</evidence>
<sequence length="524" mass="58129">MWVYLCCSKRSRWKEKGGSQLRRKQQPCSTNTPFLLNLIDTPGHVDFSYEVSRSLAACQGALLVVDAAQGVQAQTVANFHLAFESNLTIIPVINKIDQPTADPERVKSQLTSLFDLDPEDALLTSAKTGKGLDQVLPAVIERIPSPDGKHSYYDKYKGVICHVAVVDGALRKGDKIGSAAISQTYEVLDVGIMHPELTSTGVLFTGQVGYVVSGFKPAKHMVFSGLYPADGSDFDALNHAIERLTCNDASVSVMKETSTALGMGFRCGFLGLLHMDVFHQRLEQEYGARVISTIPTVPYIFEYADGSKIQVQNPAALASNPGKRVTACWEPAVIATIIIPSMWDLLLHLCSERSGEQLEYSFIDSQRALMKYRLPLREIIVDFYNELKSITSRYATFDYEDSEYQKSDLVKLDVLLNGQPVDAMATIVHSLKAQRVGRGLVDKLKKLIDRQMFDITIQAAIGSKVVARETLSAMRKNVLAKCYGGDVTRKKKLLEKQKEGKKRMKHIGSVDIPQEAFHELFKIS</sequence>
<dbReference type="FunFam" id="3.30.70.2570:FF:000001">
    <property type="entry name" value="Translation factor GUF1, mitochondrial"/>
    <property type="match status" value="1"/>
</dbReference>
<dbReference type="EC" id="3.6.5.n1" evidence="8"/>
<dbReference type="GO" id="GO:0003924">
    <property type="term" value="F:GTPase activity"/>
    <property type="evidence" value="ECO:0007669"/>
    <property type="project" value="UniProtKB-UniRule"/>
</dbReference>
<evidence type="ECO:0000313" key="11">
    <source>
        <dbReference type="Proteomes" id="UP000092600"/>
    </source>
</evidence>
<dbReference type="InterPro" id="IPR013842">
    <property type="entry name" value="LepA_CTD"/>
</dbReference>
<organism evidence="10 11">
    <name type="scientific">Ananas comosus</name>
    <name type="common">Pineapple</name>
    <name type="synonym">Ananas ananas</name>
    <dbReference type="NCBI Taxonomy" id="4615"/>
    <lineage>
        <taxon>Eukaryota</taxon>
        <taxon>Viridiplantae</taxon>
        <taxon>Streptophyta</taxon>
        <taxon>Embryophyta</taxon>
        <taxon>Tracheophyta</taxon>
        <taxon>Spermatophyta</taxon>
        <taxon>Magnoliopsida</taxon>
        <taxon>Liliopsida</taxon>
        <taxon>Poales</taxon>
        <taxon>Bromeliaceae</taxon>
        <taxon>Bromelioideae</taxon>
        <taxon>Ananas</taxon>
    </lineage>
</organism>
<dbReference type="GO" id="GO:0005759">
    <property type="term" value="C:mitochondrial matrix"/>
    <property type="evidence" value="ECO:0007669"/>
    <property type="project" value="UniProtKB-UniRule"/>
</dbReference>
<evidence type="ECO:0000259" key="9">
    <source>
        <dbReference type="PROSITE" id="PS51722"/>
    </source>
</evidence>
<dbReference type="NCBIfam" id="TIGR00231">
    <property type="entry name" value="small_GTP"/>
    <property type="match status" value="1"/>
</dbReference>
<dbReference type="GO" id="GO:0006412">
    <property type="term" value="P:translation"/>
    <property type="evidence" value="ECO:0007669"/>
    <property type="project" value="UniProtKB-KW"/>
</dbReference>
<dbReference type="Pfam" id="PF00009">
    <property type="entry name" value="GTP_EFTU"/>
    <property type="match status" value="1"/>
</dbReference>
<dbReference type="GO" id="GO:0045727">
    <property type="term" value="P:positive regulation of translation"/>
    <property type="evidence" value="ECO:0007669"/>
    <property type="project" value="UniProtKB-UniRule"/>
</dbReference>
<keyword evidence="8" id="KW-0648">Protein biosynthesis</keyword>
<comment type="similarity">
    <text evidence="8">Belongs to the GTP-binding elongation factor family. LepA subfamily.</text>
</comment>
<feature type="binding site" evidence="8">
    <location>
        <begin position="40"/>
        <end position="44"/>
    </location>
    <ligand>
        <name>GTP</name>
        <dbReference type="ChEBI" id="CHEBI:37565"/>
    </ligand>
</feature>
<dbReference type="FunFam" id="3.30.70.870:FF:000004">
    <property type="entry name" value="Translation factor GUF1, mitochondrial"/>
    <property type="match status" value="1"/>
</dbReference>
<comment type="similarity">
    <text evidence="1">Belongs to the TRAFAC class translation factor GTPase superfamily. Classic translation factor GTPase family. LepA subfamily.</text>
</comment>
<dbReference type="InterPro" id="IPR035654">
    <property type="entry name" value="LepA_IV"/>
</dbReference>
<dbReference type="Pfam" id="PF06421">
    <property type="entry name" value="LepA_C"/>
    <property type="match status" value="1"/>
</dbReference>
<protein>
    <recommendedName>
        <fullName evidence="8">Translation factor GUF1 homolog, mitochondrial</fullName>
        <ecNumber evidence="8">3.6.5.n1</ecNumber>
    </recommendedName>
    <alternativeName>
        <fullName evidence="8">Elongation factor 4 homolog</fullName>
        <shortName evidence="8">EF-4</shortName>
    </alternativeName>
    <alternativeName>
        <fullName evidence="8">GTPase GUF1 homolog</fullName>
    </alternativeName>
    <alternativeName>
        <fullName evidence="8">Ribosomal back-translocase</fullName>
    </alternativeName>
</protein>
<comment type="caution">
    <text evidence="10">The sequence shown here is derived from an EMBL/GenBank/DDBJ whole genome shotgun (WGS) entry which is preliminary data.</text>
</comment>
<dbReference type="STRING" id="4615.A0A199VT86"/>
<evidence type="ECO:0000313" key="10">
    <source>
        <dbReference type="EMBL" id="OAY79905.1"/>
    </source>
</evidence>
<dbReference type="HAMAP" id="MF_00071">
    <property type="entry name" value="LepA"/>
    <property type="match status" value="1"/>
</dbReference>
<dbReference type="SUPFAM" id="SSF50447">
    <property type="entry name" value="Translation proteins"/>
    <property type="match status" value="1"/>
</dbReference>
<dbReference type="Gene3D" id="2.40.30.10">
    <property type="entry name" value="Translation factors"/>
    <property type="match status" value="1"/>
</dbReference>
<dbReference type="GO" id="GO:0005525">
    <property type="term" value="F:GTP binding"/>
    <property type="evidence" value="ECO:0007669"/>
    <property type="project" value="UniProtKB-UniRule"/>
</dbReference>
<dbReference type="EMBL" id="LSRQ01000987">
    <property type="protein sequence ID" value="OAY79905.1"/>
    <property type="molecule type" value="Genomic_DNA"/>
</dbReference>
<dbReference type="Pfam" id="PF00679">
    <property type="entry name" value="EFG_C"/>
    <property type="match status" value="1"/>
</dbReference>
<dbReference type="PANTHER" id="PTHR43512">
    <property type="entry name" value="TRANSLATION FACTOR GUF1-RELATED"/>
    <property type="match status" value="1"/>
</dbReference>
<dbReference type="InterPro" id="IPR006297">
    <property type="entry name" value="EF-4"/>
</dbReference>
<evidence type="ECO:0000256" key="6">
    <source>
        <dbReference type="ARBA" id="ARBA00023134"/>
    </source>
</evidence>
<accession>A0A199VT86</accession>
<dbReference type="Gene3D" id="3.30.70.240">
    <property type="match status" value="1"/>
</dbReference>
<dbReference type="AlphaFoldDB" id="A0A199VT86"/>
<reference evidence="10 11" key="1">
    <citation type="journal article" date="2016" name="DNA Res.">
        <title>The draft genome of MD-2 pineapple using hybrid error correction of long reads.</title>
        <authorList>
            <person name="Redwan R.M."/>
            <person name="Saidin A."/>
            <person name="Kumar S.V."/>
        </authorList>
    </citation>
    <scope>NUCLEOTIDE SEQUENCE [LARGE SCALE GENOMIC DNA]</scope>
    <source>
        <strain evidence="11">cv. MD2</strain>
        <tissue evidence="10">Leaf</tissue>
    </source>
</reference>
<dbReference type="InterPro" id="IPR005225">
    <property type="entry name" value="Small_GTP-bd"/>
</dbReference>
<keyword evidence="4 8" id="KW-0378">Hydrolase</keyword>
<dbReference type="SUPFAM" id="SSF54980">
    <property type="entry name" value="EF-G C-terminal domain-like"/>
    <property type="match status" value="2"/>
</dbReference>
<feature type="domain" description="Tr-type G" evidence="9">
    <location>
        <begin position="1"/>
        <end position="147"/>
    </location>
</feature>
<dbReference type="PROSITE" id="PS51722">
    <property type="entry name" value="G_TR_2"/>
    <property type="match status" value="1"/>
</dbReference>
<dbReference type="InterPro" id="IPR009000">
    <property type="entry name" value="Transl_B-barrel_sf"/>
</dbReference>
<evidence type="ECO:0000256" key="1">
    <source>
        <dbReference type="ARBA" id="ARBA00005454"/>
    </source>
</evidence>
<comment type="catalytic activity">
    <reaction evidence="8">
        <text>GTP + H2O = GDP + phosphate + H(+)</text>
        <dbReference type="Rhea" id="RHEA:19669"/>
        <dbReference type="ChEBI" id="CHEBI:15377"/>
        <dbReference type="ChEBI" id="CHEBI:15378"/>
        <dbReference type="ChEBI" id="CHEBI:37565"/>
        <dbReference type="ChEBI" id="CHEBI:43474"/>
        <dbReference type="ChEBI" id="CHEBI:58189"/>
        <dbReference type="EC" id="3.6.5.n1"/>
    </reaction>
</comment>
<dbReference type="PANTHER" id="PTHR43512:SF7">
    <property type="entry name" value="TRANSLATION FACTOR GUF1, MITOCHONDRIAL"/>
    <property type="match status" value="1"/>
</dbReference>
<dbReference type="InterPro" id="IPR000640">
    <property type="entry name" value="EFG_V-like"/>
</dbReference>
<keyword evidence="7 8" id="KW-0472">Membrane</keyword>
<dbReference type="InterPro" id="IPR038363">
    <property type="entry name" value="LepA_C_sf"/>
</dbReference>
<dbReference type="InterPro" id="IPR027417">
    <property type="entry name" value="P-loop_NTPase"/>
</dbReference>
<dbReference type="Gene3D" id="3.40.50.300">
    <property type="entry name" value="P-loop containing nucleotide triphosphate hydrolases"/>
    <property type="match status" value="1"/>
</dbReference>
<keyword evidence="6 8" id="KW-0342">GTP-binding</keyword>
<evidence type="ECO:0000256" key="8">
    <source>
        <dbReference type="HAMAP-Rule" id="MF_03137"/>
    </source>
</evidence>
<feature type="binding site" evidence="8">
    <location>
        <begin position="94"/>
        <end position="97"/>
    </location>
    <ligand>
        <name>GTP</name>
        <dbReference type="ChEBI" id="CHEBI:37565"/>
    </ligand>
</feature>
<keyword evidence="3 8" id="KW-0999">Mitochondrion inner membrane</keyword>
<dbReference type="FunFam" id="3.30.70.240:FF:000007">
    <property type="entry name" value="Translation factor GUF1, mitochondrial"/>
    <property type="match status" value="1"/>
</dbReference>
<evidence type="ECO:0000256" key="4">
    <source>
        <dbReference type="ARBA" id="ARBA00022801"/>
    </source>
</evidence>
<dbReference type="GO" id="GO:0097177">
    <property type="term" value="F:mitochondrial ribosome binding"/>
    <property type="evidence" value="ECO:0007669"/>
    <property type="project" value="TreeGrafter"/>
</dbReference>
<dbReference type="CDD" id="cd03709">
    <property type="entry name" value="lepA_C"/>
    <property type="match status" value="1"/>
</dbReference>
<dbReference type="InterPro" id="IPR035647">
    <property type="entry name" value="EFG_III/V"/>
</dbReference>
<evidence type="ECO:0000256" key="5">
    <source>
        <dbReference type="ARBA" id="ARBA00023128"/>
    </source>
</evidence>
<dbReference type="SUPFAM" id="SSF52540">
    <property type="entry name" value="P-loop containing nucleoside triphosphate hydrolases"/>
    <property type="match status" value="1"/>
</dbReference>
<dbReference type="InterPro" id="IPR000795">
    <property type="entry name" value="T_Tr_GTP-bd_dom"/>
</dbReference>
<dbReference type="Gene3D" id="3.30.70.2570">
    <property type="entry name" value="Elongation factor 4, C-terminal domain"/>
    <property type="match status" value="1"/>
</dbReference>
<keyword evidence="2 8" id="KW-0547">Nucleotide-binding</keyword>